<reference evidence="2 3" key="1">
    <citation type="journal article" date="2019" name="Environ. Microbiol.">
        <title>At the nexus of three kingdoms: the genome of the mycorrhizal fungus Gigaspora margarita provides insights into plant, endobacterial and fungal interactions.</title>
        <authorList>
            <person name="Venice F."/>
            <person name="Ghignone S."/>
            <person name="Salvioli di Fossalunga A."/>
            <person name="Amselem J."/>
            <person name="Novero M."/>
            <person name="Xianan X."/>
            <person name="Sedzielewska Toro K."/>
            <person name="Morin E."/>
            <person name="Lipzen A."/>
            <person name="Grigoriev I.V."/>
            <person name="Henrissat B."/>
            <person name="Martin F.M."/>
            <person name="Bonfante P."/>
        </authorList>
    </citation>
    <scope>NUCLEOTIDE SEQUENCE [LARGE SCALE GENOMIC DNA]</scope>
    <source>
        <strain evidence="2 3">BEG34</strain>
    </source>
</reference>
<organism evidence="2 3">
    <name type="scientific">Gigaspora margarita</name>
    <dbReference type="NCBI Taxonomy" id="4874"/>
    <lineage>
        <taxon>Eukaryota</taxon>
        <taxon>Fungi</taxon>
        <taxon>Fungi incertae sedis</taxon>
        <taxon>Mucoromycota</taxon>
        <taxon>Glomeromycotina</taxon>
        <taxon>Glomeromycetes</taxon>
        <taxon>Diversisporales</taxon>
        <taxon>Gigasporaceae</taxon>
        <taxon>Gigaspora</taxon>
    </lineage>
</organism>
<dbReference type="OrthoDB" id="2420603at2759"/>
<dbReference type="EMBL" id="WTPW01003332">
    <property type="protein sequence ID" value="KAF0345963.1"/>
    <property type="molecule type" value="Genomic_DNA"/>
</dbReference>
<dbReference type="AlphaFoldDB" id="A0A8H3ZW11"/>
<accession>A0A8H3ZW11</accession>
<evidence type="ECO:0000256" key="1">
    <source>
        <dbReference type="SAM" id="MobiDB-lite"/>
    </source>
</evidence>
<evidence type="ECO:0000313" key="2">
    <source>
        <dbReference type="EMBL" id="KAF0345963.1"/>
    </source>
</evidence>
<evidence type="ECO:0000313" key="3">
    <source>
        <dbReference type="Proteomes" id="UP000439903"/>
    </source>
</evidence>
<name>A0A8H3ZW11_GIGMA</name>
<feature type="compositionally biased region" description="Basic and acidic residues" evidence="1">
    <location>
        <begin position="228"/>
        <end position="246"/>
    </location>
</feature>
<dbReference type="Proteomes" id="UP000439903">
    <property type="component" value="Unassembled WGS sequence"/>
</dbReference>
<feature type="compositionally biased region" description="Basic and acidic residues" evidence="1">
    <location>
        <begin position="211"/>
        <end position="220"/>
    </location>
</feature>
<keyword evidence="3" id="KW-1185">Reference proteome</keyword>
<sequence length="609" mass="71789">MDTTIPRMNYFEEVELSDWSFVSFLEWRSRFSDFSDKEVEHSSWKALLINISNTSSYGISKMTKAQELLSSFEQYNECKYLSECLEFVYRALIFYSLFDLGRMPQSIAEHIDKKSYSVEKFWEKRRIMYFNNRLKTISMKTKLQMAISDHKYVVNKSEEETNHSVLIGKRRHQILKNELEPESEDTLEPIQKQNRRQTRYGRNNLDYSEQESDHEPEKRIRITQPELQPHRASKDRDDRPEIDNENYDEKTELLFKPSDISTIKGIVTESIISTTDELVVKLLRWQQSNLEQICHGVHIPEEQNIYHLLSVSSIFYLQQRNEQSYLDFLTENEISKIRSDIISKFVKITTPQELINFVSENKKKFQRDSQEEISRFIKLSAVKYNGNLLNETFFNLLEECATWNPLVDVNKMNEGTFIVDYIGPLFNKTIHYFNYVTIHSWIDTESEASKSLRGRGRVPDYMLKNKDETRVGVFCEVTSPKRQDEKNKIYWGIYRGSIHAKDSIDLNIKQQEMHPNETNQIIIFINGHKMEVCVMTLYCPGIYLLVEVESCTIPKTVRDLVSLIKLHQVLMSIRENAIDSLGERYNTTPIQTNYSIWLRPTADTPTKKK</sequence>
<proteinExistence type="predicted"/>
<protein>
    <submittedName>
        <fullName evidence="2">Uncharacterized protein</fullName>
    </submittedName>
</protein>
<feature type="region of interest" description="Disordered" evidence="1">
    <location>
        <begin position="178"/>
        <end position="246"/>
    </location>
</feature>
<gene>
    <name evidence="2" type="ORF">F8M41_015762</name>
</gene>
<comment type="caution">
    <text evidence="2">The sequence shown here is derived from an EMBL/GenBank/DDBJ whole genome shotgun (WGS) entry which is preliminary data.</text>
</comment>